<keyword evidence="7" id="KW-1185">Reference proteome</keyword>
<dbReference type="Gene3D" id="1.10.890.10">
    <property type="entry name" value="HNS-dependent expression A"/>
    <property type="match status" value="1"/>
</dbReference>
<evidence type="ECO:0000256" key="1">
    <source>
        <dbReference type="ARBA" id="ARBA00022729"/>
    </source>
</evidence>
<dbReference type="GO" id="GO:0051082">
    <property type="term" value="F:unfolded protein binding"/>
    <property type="evidence" value="ECO:0007669"/>
    <property type="project" value="InterPro"/>
</dbReference>
<keyword evidence="2 4" id="KW-0574">Periplasm</keyword>
<dbReference type="GO" id="GO:1990451">
    <property type="term" value="P:cellular stress response to acidic pH"/>
    <property type="evidence" value="ECO:0007669"/>
    <property type="project" value="UniProtKB-UniRule"/>
</dbReference>
<comment type="function">
    <text evidence="4">Required for optimal acid stress protection, which is important for survival of enteric bacteria in the acidic environment of the host stomach. Exhibits a chaperone-like activity at acidic pH by preventing the aggregation of many different periplasmic proteins.</text>
</comment>
<accession>A0A2C6DFV4</accession>
<dbReference type="HAMAP" id="MF_00947">
    <property type="entry name" value="HdeB"/>
    <property type="match status" value="1"/>
</dbReference>
<dbReference type="InterPro" id="IPR010486">
    <property type="entry name" value="HNS-dep_expression_A/B"/>
</dbReference>
<comment type="similarity">
    <text evidence="4">Belongs to the HdeB family.</text>
</comment>
<dbReference type="InterPro" id="IPR028623">
    <property type="entry name" value="HdeB"/>
</dbReference>
<keyword evidence="3 4" id="KW-0143">Chaperone</keyword>
<evidence type="ECO:0000256" key="2">
    <source>
        <dbReference type="ARBA" id="ARBA00022764"/>
    </source>
</evidence>
<dbReference type="Proteomes" id="UP000224974">
    <property type="component" value="Unassembled WGS sequence"/>
</dbReference>
<feature type="chain" id="PRO_5034891460" description="Acid stress chaperone HdeB" evidence="4">
    <location>
        <begin position="25"/>
        <end position="103"/>
    </location>
</feature>
<dbReference type="Pfam" id="PF06411">
    <property type="entry name" value="HdeA"/>
    <property type="match status" value="1"/>
</dbReference>
<gene>
    <name evidence="4 6" type="primary">hdeB</name>
    <name evidence="5" type="ORF">CRN84_01375</name>
    <name evidence="6" type="ORF">NCTC12282_00752</name>
</gene>
<evidence type="ECO:0000313" key="8">
    <source>
        <dbReference type="Proteomes" id="UP000373449"/>
    </source>
</evidence>
<dbReference type="Proteomes" id="UP000373449">
    <property type="component" value="Unassembled WGS sequence"/>
</dbReference>
<feature type="signal peptide" evidence="4">
    <location>
        <begin position="1"/>
        <end position="24"/>
    </location>
</feature>
<evidence type="ECO:0000256" key="3">
    <source>
        <dbReference type="ARBA" id="ARBA00023186"/>
    </source>
</evidence>
<dbReference type="EMBL" id="PDDX01000001">
    <property type="protein sequence ID" value="PHI28087.1"/>
    <property type="molecule type" value="Genomic_DNA"/>
</dbReference>
<comment type="subcellular location">
    <subcellularLocation>
        <location evidence="4">Periplasm</location>
    </subcellularLocation>
</comment>
<keyword evidence="1 4" id="KW-0732">Signal</keyword>
<dbReference type="EMBL" id="CAADJA010000002">
    <property type="protein sequence ID" value="VFS45865.1"/>
    <property type="molecule type" value="Genomic_DNA"/>
</dbReference>
<dbReference type="GO" id="GO:0042597">
    <property type="term" value="C:periplasmic space"/>
    <property type="evidence" value="ECO:0007669"/>
    <property type="project" value="UniProtKB-SubCell"/>
</dbReference>
<evidence type="ECO:0000313" key="6">
    <source>
        <dbReference type="EMBL" id="VFS45865.1"/>
    </source>
</evidence>
<protein>
    <recommendedName>
        <fullName evidence="4">Acid stress chaperone HdeB</fullName>
    </recommendedName>
</protein>
<dbReference type="OrthoDB" id="6478401at2"/>
<name>A0A2C6DFV4_9GAMM</name>
<reference evidence="6 8" key="3">
    <citation type="submission" date="2019-03" db="EMBL/GenBank/DDBJ databases">
        <authorList>
            <consortium name="Pathogen Informatics"/>
        </authorList>
    </citation>
    <scope>NUCLEOTIDE SEQUENCE [LARGE SCALE GENOMIC DNA]</scope>
    <source>
        <strain evidence="6 8">NCTC12282</strain>
    </source>
</reference>
<dbReference type="RefSeq" id="WP_029093289.1">
    <property type="nucleotide sequence ID" value="NZ_BRLG01000004.1"/>
</dbReference>
<dbReference type="AlphaFoldDB" id="A0A2C6DFV4"/>
<evidence type="ECO:0000256" key="4">
    <source>
        <dbReference type="HAMAP-Rule" id="MF_00947"/>
    </source>
</evidence>
<reference evidence="5" key="2">
    <citation type="submission" date="2017-09" db="EMBL/GenBank/DDBJ databases">
        <title>FDA dAtabase for Regulatory Grade micrObial Sequences (FDA-ARGOS): Supporting development and validation of Infectious Disease Dx tests.</title>
        <authorList>
            <person name="Minogue T."/>
            <person name="Wolcott M."/>
            <person name="Wasieloski L."/>
            <person name="Aguilar W."/>
            <person name="Moore D."/>
            <person name="Tallon L.J."/>
            <person name="Sadzewicz L."/>
            <person name="Ott S."/>
            <person name="Zhao X."/>
            <person name="Nagaraj S."/>
            <person name="Vavikolanu K."/>
            <person name="Aluvathingal J."/>
            <person name="Nadendla S."/>
            <person name="Sichtig H."/>
        </authorList>
    </citation>
    <scope>NUCLEOTIDE SEQUENCE</scope>
    <source>
        <strain evidence="5">FDAARGOS_387</strain>
    </source>
</reference>
<evidence type="ECO:0000313" key="5">
    <source>
        <dbReference type="EMBL" id="PHI28087.1"/>
    </source>
</evidence>
<dbReference type="InterPro" id="IPR038303">
    <property type="entry name" value="HdeA/HdeB_sf"/>
</dbReference>
<proteinExistence type="inferred from homology"/>
<organism evidence="5 7">
    <name type="scientific">Budvicia aquatica</name>
    <dbReference type="NCBI Taxonomy" id="82979"/>
    <lineage>
        <taxon>Bacteria</taxon>
        <taxon>Pseudomonadati</taxon>
        <taxon>Pseudomonadota</taxon>
        <taxon>Gammaproteobacteria</taxon>
        <taxon>Enterobacterales</taxon>
        <taxon>Budviciaceae</taxon>
        <taxon>Budvicia</taxon>
    </lineage>
</organism>
<reference evidence="7" key="1">
    <citation type="submission" date="2017-09" db="EMBL/GenBank/DDBJ databases">
        <title>FDA dAtabase for Regulatory Grade micrObial Sequences (FDA-ARGOS): Supporting development and validation of Infectious Disease Dx tests.</title>
        <authorList>
            <person name="Minogue T."/>
            <person name="Wolcott M."/>
            <person name="Wasieloski L."/>
            <person name="Aguilar W."/>
            <person name="Moore D."/>
            <person name="Tallon L."/>
            <person name="Sadzewicz L."/>
            <person name="Ott S."/>
            <person name="Zhao X."/>
            <person name="Nagaraj S."/>
            <person name="Vavikolanu K."/>
            <person name="Aluvathingal J."/>
            <person name="Nadendla S."/>
            <person name="Sichtig H."/>
        </authorList>
    </citation>
    <scope>NUCLEOTIDE SEQUENCE [LARGE SCALE GENOMIC DNA]</scope>
    <source>
        <strain evidence="7">FDAARGOS_387</strain>
    </source>
</reference>
<dbReference type="STRING" id="1111728.GCA_000427805_02581"/>
<evidence type="ECO:0000313" key="7">
    <source>
        <dbReference type="Proteomes" id="UP000224974"/>
    </source>
</evidence>
<sequence precursor="true">MLYKSIRNMAMAGILLAVAGTSFAATTPDGMTCKQFINLDPQAATPVAFWVLNSYSEYKGGDYVALNEVDTMLTPQLIKLCKENPDKKLTDMKQDILNLSKKK</sequence>